<dbReference type="InParanoid" id="Q01XH5"/>
<dbReference type="PANTHER" id="PTHR43737">
    <property type="entry name" value="BLL7424 PROTEIN"/>
    <property type="match status" value="1"/>
</dbReference>
<evidence type="ECO:0000313" key="2">
    <source>
        <dbReference type="EMBL" id="ABJ85640.1"/>
    </source>
</evidence>
<dbReference type="PROSITE" id="PS51318">
    <property type="entry name" value="TAT"/>
    <property type="match status" value="1"/>
</dbReference>
<dbReference type="AlphaFoldDB" id="Q01XH5"/>
<dbReference type="HOGENOM" id="CLU_032896_3_1_0"/>
<keyword evidence="1" id="KW-0732">Signal</keyword>
<organism evidence="2">
    <name type="scientific">Solibacter usitatus (strain Ellin6076)</name>
    <dbReference type="NCBI Taxonomy" id="234267"/>
    <lineage>
        <taxon>Bacteria</taxon>
        <taxon>Pseudomonadati</taxon>
        <taxon>Acidobacteriota</taxon>
        <taxon>Terriglobia</taxon>
        <taxon>Bryobacterales</taxon>
        <taxon>Solibacteraceae</taxon>
        <taxon>Candidatus Solibacter</taxon>
    </lineage>
</organism>
<name>Q01XH5_SOLUE</name>
<dbReference type="STRING" id="234267.Acid_4681"/>
<proteinExistence type="predicted"/>
<reference evidence="2" key="1">
    <citation type="submission" date="2006-10" db="EMBL/GenBank/DDBJ databases">
        <title>Complete sequence of Solibacter usitatus Ellin6076.</title>
        <authorList>
            <consortium name="US DOE Joint Genome Institute"/>
            <person name="Copeland A."/>
            <person name="Lucas S."/>
            <person name="Lapidus A."/>
            <person name="Barry K."/>
            <person name="Detter J.C."/>
            <person name="Glavina del Rio T."/>
            <person name="Hammon N."/>
            <person name="Israni S."/>
            <person name="Dalin E."/>
            <person name="Tice H."/>
            <person name="Pitluck S."/>
            <person name="Thompson L.S."/>
            <person name="Brettin T."/>
            <person name="Bruce D."/>
            <person name="Han C."/>
            <person name="Tapia R."/>
            <person name="Gilna P."/>
            <person name="Schmutz J."/>
            <person name="Larimer F."/>
            <person name="Land M."/>
            <person name="Hauser L."/>
            <person name="Kyrpides N."/>
            <person name="Mikhailova N."/>
            <person name="Janssen P.H."/>
            <person name="Kuske C.R."/>
            <person name="Richardson P."/>
        </authorList>
    </citation>
    <scope>NUCLEOTIDE SEQUENCE</scope>
    <source>
        <strain evidence="2">Ellin6076</strain>
    </source>
</reference>
<dbReference type="KEGG" id="sus:Acid_4681"/>
<protein>
    <recommendedName>
        <fullName evidence="3">Twin-arginine translocation pathway signal</fullName>
    </recommendedName>
</protein>
<evidence type="ECO:0008006" key="3">
    <source>
        <dbReference type="Google" id="ProtNLM"/>
    </source>
</evidence>
<gene>
    <name evidence="2" type="ordered locus">Acid_4681</name>
</gene>
<sequence precursor="true">MLTRRYFLRGSAMAMAGAGAVPFWLGRAAATTQARRKILVAIFQRGAADGLNMVVPFAEKRYYELRPTIGIPAPKGGNGGAAAIDLDGRFGLNPALQPLKALWDKNMLAIVEATGSPDPTRSHFDAQDYMESGTPGLKGDGWLNRALPAAGAETSPLRAIAMSASLPRTLRGDHSAIAVRDLQQFRAGDETSSILESMYSNSADRQLGTAGKDAFAAMRMIQSLNKTPYTPSSGAQYPQGGELGRALQQIARLIKADAGVEAAFAEIGGWDHHQNEPGQLGNVARQFGSALAAFCNDMGDRMEDIVLVTMSEFGRTAQENGNNGTDHGHGDVMFVMGGAVRGGKVYGKWPGLEKEQLYEGRDLAVTTDFRAVLGELMMGHFGTKDLAPVFPGFRMGEPMGLLKSTAVSI</sequence>
<dbReference type="Pfam" id="PF07394">
    <property type="entry name" value="DUF1501"/>
    <property type="match status" value="1"/>
</dbReference>
<dbReference type="PANTHER" id="PTHR43737:SF1">
    <property type="entry name" value="DUF1501 DOMAIN-CONTAINING PROTEIN"/>
    <property type="match status" value="1"/>
</dbReference>
<evidence type="ECO:0000256" key="1">
    <source>
        <dbReference type="SAM" id="SignalP"/>
    </source>
</evidence>
<feature type="signal peptide" evidence="1">
    <location>
        <begin position="1"/>
        <end position="20"/>
    </location>
</feature>
<dbReference type="InterPro" id="IPR006311">
    <property type="entry name" value="TAT_signal"/>
</dbReference>
<accession>Q01XH5</accession>
<dbReference type="OrthoDB" id="9779968at2"/>
<dbReference type="EMBL" id="CP000473">
    <property type="protein sequence ID" value="ABJ85640.1"/>
    <property type="molecule type" value="Genomic_DNA"/>
</dbReference>
<dbReference type="InterPro" id="IPR010869">
    <property type="entry name" value="DUF1501"/>
</dbReference>
<feature type="chain" id="PRO_5004162781" description="Twin-arginine translocation pathway signal" evidence="1">
    <location>
        <begin position="21"/>
        <end position="409"/>
    </location>
</feature>
<dbReference type="eggNOG" id="COG4102">
    <property type="taxonomic scope" value="Bacteria"/>
</dbReference>